<keyword evidence="3" id="KW-1003">Cell membrane</keyword>
<evidence type="ECO:0000256" key="7">
    <source>
        <dbReference type="RuleBase" id="RU003879"/>
    </source>
</evidence>
<evidence type="ECO:0000313" key="9">
    <source>
        <dbReference type="EMBL" id="EAW32898.1"/>
    </source>
</evidence>
<evidence type="ECO:0000256" key="5">
    <source>
        <dbReference type="ARBA" id="ARBA00022989"/>
    </source>
</evidence>
<dbReference type="GO" id="GO:0015031">
    <property type="term" value="P:protein transport"/>
    <property type="evidence" value="ECO:0007669"/>
    <property type="project" value="UniProtKB-KW"/>
</dbReference>
<keyword evidence="4 7" id="KW-0812">Transmembrane</keyword>
<dbReference type="GO" id="GO:0022857">
    <property type="term" value="F:transmembrane transporter activity"/>
    <property type="evidence" value="ECO:0007669"/>
    <property type="project" value="InterPro"/>
</dbReference>
<evidence type="ECO:0000256" key="3">
    <source>
        <dbReference type="ARBA" id="ARBA00022475"/>
    </source>
</evidence>
<keyword evidence="5 8" id="KW-1133">Transmembrane helix</keyword>
<evidence type="ECO:0000256" key="6">
    <source>
        <dbReference type="ARBA" id="ARBA00023136"/>
    </source>
</evidence>
<dbReference type="AlphaFoldDB" id="A0Y9U4"/>
<reference evidence="9 10" key="1">
    <citation type="journal article" date="2010" name="J. Bacteriol.">
        <title>Genome sequence of the oligotrophic marine Gammaproteobacterium HTCC2143, isolated from the Oregon Coast.</title>
        <authorList>
            <person name="Oh H.M."/>
            <person name="Kang I."/>
            <person name="Ferriera S."/>
            <person name="Giovannoni S.J."/>
            <person name="Cho J.C."/>
        </authorList>
    </citation>
    <scope>NUCLEOTIDE SEQUENCE [LARGE SCALE GENOMIC DNA]</scope>
    <source>
        <strain evidence="9 10">HTCC2143</strain>
    </source>
</reference>
<evidence type="ECO:0000256" key="1">
    <source>
        <dbReference type="ARBA" id="ARBA00004162"/>
    </source>
</evidence>
<dbReference type="Gene3D" id="3.30.420.270">
    <property type="match status" value="1"/>
</dbReference>
<dbReference type="PANTHER" id="PTHR30558">
    <property type="entry name" value="EXBD MEMBRANE COMPONENT OF PMF-DRIVEN MACROMOLECULE IMPORT SYSTEM"/>
    <property type="match status" value="1"/>
</dbReference>
<dbReference type="eggNOG" id="COG0848">
    <property type="taxonomic scope" value="Bacteria"/>
</dbReference>
<evidence type="ECO:0000256" key="8">
    <source>
        <dbReference type="SAM" id="Phobius"/>
    </source>
</evidence>
<keyword evidence="6 8" id="KW-0472">Membrane</keyword>
<gene>
    <name evidence="9" type="ORF">GP2143_16621</name>
</gene>
<evidence type="ECO:0000313" key="10">
    <source>
        <dbReference type="Proteomes" id="UP000004931"/>
    </source>
</evidence>
<dbReference type="Pfam" id="PF02472">
    <property type="entry name" value="ExbD"/>
    <property type="match status" value="1"/>
</dbReference>
<protein>
    <submittedName>
        <fullName evidence="9">Biopolymer transport protein</fullName>
    </submittedName>
</protein>
<feature type="transmembrane region" description="Helical" evidence="8">
    <location>
        <begin position="20"/>
        <end position="39"/>
    </location>
</feature>
<dbReference type="InterPro" id="IPR003400">
    <property type="entry name" value="ExbD"/>
</dbReference>
<keyword evidence="7" id="KW-0813">Transport</keyword>
<evidence type="ECO:0000256" key="2">
    <source>
        <dbReference type="ARBA" id="ARBA00005811"/>
    </source>
</evidence>
<sequence>MRRNGRNAAADDGSEIDLTPMLDVVFIMLIFFIVTASFIKEAGIEVNRPEASTANKKENVNILIAISATNEIWMDQRRVDKRAVRSVIERMHAENPKGAVVVQADNESNTETVAGVIDSARAAGVYDVSLATEND</sequence>
<comment type="caution">
    <text evidence="9">The sequence shown here is derived from an EMBL/GenBank/DDBJ whole genome shotgun (WGS) entry which is preliminary data.</text>
</comment>
<dbReference type="PANTHER" id="PTHR30558:SF13">
    <property type="entry name" value="BIOPOLYMER TRANSPORT PROTEIN EXBD2"/>
    <property type="match status" value="1"/>
</dbReference>
<comment type="similarity">
    <text evidence="2 7">Belongs to the ExbD/TolR family.</text>
</comment>
<name>A0Y9U4_9GAMM</name>
<dbReference type="OrthoDB" id="9793581at2"/>
<organism evidence="9 10">
    <name type="scientific">marine gamma proteobacterium HTCC2143</name>
    <dbReference type="NCBI Taxonomy" id="247633"/>
    <lineage>
        <taxon>Bacteria</taxon>
        <taxon>Pseudomonadati</taxon>
        <taxon>Pseudomonadota</taxon>
        <taxon>Gammaproteobacteria</taxon>
        <taxon>Cellvibrionales</taxon>
        <taxon>Spongiibacteraceae</taxon>
        <taxon>BD1-7 clade</taxon>
    </lineage>
</organism>
<evidence type="ECO:0000256" key="4">
    <source>
        <dbReference type="ARBA" id="ARBA00022692"/>
    </source>
</evidence>
<proteinExistence type="inferred from homology"/>
<keyword evidence="7" id="KW-0653">Protein transport</keyword>
<accession>A0Y9U4</accession>
<keyword evidence="10" id="KW-1185">Reference proteome</keyword>
<dbReference type="EMBL" id="AAVT01000001">
    <property type="protein sequence ID" value="EAW32898.1"/>
    <property type="molecule type" value="Genomic_DNA"/>
</dbReference>
<dbReference type="GO" id="GO:0005886">
    <property type="term" value="C:plasma membrane"/>
    <property type="evidence" value="ECO:0007669"/>
    <property type="project" value="UniProtKB-SubCell"/>
</dbReference>
<dbReference type="STRING" id="247633.GP2143_16621"/>
<dbReference type="Proteomes" id="UP000004931">
    <property type="component" value="Unassembled WGS sequence"/>
</dbReference>
<comment type="subcellular location">
    <subcellularLocation>
        <location evidence="1">Cell membrane</location>
        <topology evidence="1">Single-pass membrane protein</topology>
    </subcellularLocation>
    <subcellularLocation>
        <location evidence="7">Cell membrane</location>
        <topology evidence="7">Single-pass type II membrane protein</topology>
    </subcellularLocation>
</comment>